<reference evidence="1" key="1">
    <citation type="submission" date="2021-01" db="EMBL/GenBank/DDBJ databases">
        <authorList>
            <consortium name="Genoscope - CEA"/>
            <person name="William W."/>
        </authorList>
    </citation>
    <scope>NUCLEOTIDE SEQUENCE</scope>
</reference>
<proteinExistence type="predicted"/>
<dbReference type="EMBL" id="CAJJDM010000301">
    <property type="protein sequence ID" value="CAD8119140.1"/>
    <property type="molecule type" value="Genomic_DNA"/>
</dbReference>
<dbReference type="Proteomes" id="UP000688137">
    <property type="component" value="Unassembled WGS sequence"/>
</dbReference>
<name>A0A8S1QXE1_PARPR</name>
<gene>
    <name evidence="1" type="ORF">PPRIM_AZ9-3.1.T2920002</name>
</gene>
<comment type="caution">
    <text evidence="1">The sequence shown here is derived from an EMBL/GenBank/DDBJ whole genome shotgun (WGS) entry which is preliminary data.</text>
</comment>
<organism evidence="1 2">
    <name type="scientific">Paramecium primaurelia</name>
    <dbReference type="NCBI Taxonomy" id="5886"/>
    <lineage>
        <taxon>Eukaryota</taxon>
        <taxon>Sar</taxon>
        <taxon>Alveolata</taxon>
        <taxon>Ciliophora</taxon>
        <taxon>Intramacronucleata</taxon>
        <taxon>Oligohymenophorea</taxon>
        <taxon>Peniculida</taxon>
        <taxon>Parameciidae</taxon>
        <taxon>Paramecium</taxon>
    </lineage>
</organism>
<protein>
    <submittedName>
        <fullName evidence="1">Uncharacterized protein</fullName>
    </submittedName>
</protein>
<sequence>MSFEFQSSQLAIFTLFLMSQKIIRGLQGFQAYKQSLKDVQNYLIENQVRWSQELGNVGLLIEIQQLLKVQMSLIVNDSQEEFIIYQGFQNRAIKSQFQGSSELGNRLLKVGITLAAYKDAKQVDRSQVRWSQQLGDVFI</sequence>
<evidence type="ECO:0000313" key="2">
    <source>
        <dbReference type="Proteomes" id="UP000688137"/>
    </source>
</evidence>
<evidence type="ECO:0000313" key="1">
    <source>
        <dbReference type="EMBL" id="CAD8119140.1"/>
    </source>
</evidence>
<dbReference type="AlphaFoldDB" id="A0A8S1QXE1"/>
<keyword evidence="2" id="KW-1185">Reference proteome</keyword>
<accession>A0A8S1QXE1</accession>